<feature type="region of interest" description="Disordered" evidence="1">
    <location>
        <begin position="49"/>
        <end position="88"/>
    </location>
</feature>
<dbReference type="Proteomes" id="UP001153076">
    <property type="component" value="Unassembled WGS sequence"/>
</dbReference>
<evidence type="ECO:0000256" key="1">
    <source>
        <dbReference type="SAM" id="MobiDB-lite"/>
    </source>
</evidence>
<dbReference type="AlphaFoldDB" id="A0A9Q1K465"/>
<proteinExistence type="predicted"/>
<gene>
    <name evidence="2" type="ORF">Cgig2_000985</name>
</gene>
<evidence type="ECO:0000313" key="3">
    <source>
        <dbReference type="Proteomes" id="UP001153076"/>
    </source>
</evidence>
<evidence type="ECO:0000313" key="2">
    <source>
        <dbReference type="EMBL" id="KAJ8436083.1"/>
    </source>
</evidence>
<reference evidence="2" key="1">
    <citation type="submission" date="2022-04" db="EMBL/GenBank/DDBJ databases">
        <title>Carnegiea gigantea Genome sequencing and assembly v2.</title>
        <authorList>
            <person name="Copetti D."/>
            <person name="Sanderson M.J."/>
            <person name="Burquez A."/>
            <person name="Wojciechowski M.F."/>
        </authorList>
    </citation>
    <scope>NUCLEOTIDE SEQUENCE</scope>
    <source>
        <strain evidence="2">SGP5-SGP5p</strain>
        <tissue evidence="2">Aerial part</tissue>
    </source>
</reference>
<feature type="compositionally biased region" description="Basic residues" evidence="1">
    <location>
        <begin position="64"/>
        <end position="77"/>
    </location>
</feature>
<comment type="caution">
    <text evidence="2">The sequence shown here is derived from an EMBL/GenBank/DDBJ whole genome shotgun (WGS) entry which is preliminary data.</text>
</comment>
<name>A0A9Q1K465_9CARY</name>
<organism evidence="2 3">
    <name type="scientific">Carnegiea gigantea</name>
    <dbReference type="NCBI Taxonomy" id="171969"/>
    <lineage>
        <taxon>Eukaryota</taxon>
        <taxon>Viridiplantae</taxon>
        <taxon>Streptophyta</taxon>
        <taxon>Embryophyta</taxon>
        <taxon>Tracheophyta</taxon>
        <taxon>Spermatophyta</taxon>
        <taxon>Magnoliopsida</taxon>
        <taxon>eudicotyledons</taxon>
        <taxon>Gunneridae</taxon>
        <taxon>Pentapetalae</taxon>
        <taxon>Caryophyllales</taxon>
        <taxon>Cactineae</taxon>
        <taxon>Cactaceae</taxon>
        <taxon>Cactoideae</taxon>
        <taxon>Echinocereeae</taxon>
        <taxon>Carnegiea</taxon>
    </lineage>
</organism>
<sequence length="161" mass="17737">MQAGVELVRILISVKKMGTMRVNLIFTAKVERGRVKQLWREKYEATFASHSRKTQRKGSFSSKSVKKKRNKVRKKKSSGGSQQEEVQCGRGTVDGGVVGELVRRNNSGRGRRGRGLRSALCHYGSQTVIVCVRGAAGYRVQHWVLIGKGVQGAGGGDIHEQ</sequence>
<dbReference type="EMBL" id="JAKOGI010000367">
    <property type="protein sequence ID" value="KAJ8436083.1"/>
    <property type="molecule type" value="Genomic_DNA"/>
</dbReference>
<keyword evidence="3" id="KW-1185">Reference proteome</keyword>
<accession>A0A9Q1K465</accession>
<protein>
    <submittedName>
        <fullName evidence="2">Uncharacterized protein</fullName>
    </submittedName>
</protein>